<protein>
    <submittedName>
        <fullName evidence="2">Uncharacterized protein</fullName>
    </submittedName>
</protein>
<gene>
    <name evidence="2" type="ORF">IAB94_06415</name>
</gene>
<reference evidence="2" key="1">
    <citation type="submission" date="2020-10" db="EMBL/GenBank/DDBJ databases">
        <authorList>
            <person name="Gilroy R."/>
        </authorList>
    </citation>
    <scope>NUCLEOTIDE SEQUENCE</scope>
    <source>
        <strain evidence="2">ChiW16-3235</strain>
    </source>
</reference>
<reference evidence="2" key="2">
    <citation type="journal article" date="2021" name="PeerJ">
        <title>Extensive microbial diversity within the chicken gut microbiome revealed by metagenomics and culture.</title>
        <authorList>
            <person name="Gilroy R."/>
            <person name="Ravi A."/>
            <person name="Getino M."/>
            <person name="Pursley I."/>
            <person name="Horton D.L."/>
            <person name="Alikhan N.F."/>
            <person name="Baker D."/>
            <person name="Gharbi K."/>
            <person name="Hall N."/>
            <person name="Watson M."/>
            <person name="Adriaenssens E.M."/>
            <person name="Foster-Nyarko E."/>
            <person name="Jarju S."/>
            <person name="Secka A."/>
            <person name="Antonio M."/>
            <person name="Oren A."/>
            <person name="Chaudhuri R.R."/>
            <person name="La Ragione R."/>
            <person name="Hildebrand F."/>
            <person name="Pallen M.J."/>
        </authorList>
    </citation>
    <scope>NUCLEOTIDE SEQUENCE</scope>
    <source>
        <strain evidence="2">ChiW16-3235</strain>
    </source>
</reference>
<proteinExistence type="predicted"/>
<name>A0A9D1E742_9FIRM</name>
<keyword evidence="1" id="KW-0732">Signal</keyword>
<dbReference type="Proteomes" id="UP000823913">
    <property type="component" value="Unassembled WGS sequence"/>
</dbReference>
<evidence type="ECO:0000256" key="1">
    <source>
        <dbReference type="SAM" id="SignalP"/>
    </source>
</evidence>
<feature type="chain" id="PRO_5039305846" evidence="1">
    <location>
        <begin position="19"/>
        <end position="139"/>
    </location>
</feature>
<evidence type="ECO:0000313" key="3">
    <source>
        <dbReference type="Proteomes" id="UP000823913"/>
    </source>
</evidence>
<comment type="caution">
    <text evidence="2">The sequence shown here is derived from an EMBL/GenBank/DDBJ whole genome shotgun (WGS) entry which is preliminary data.</text>
</comment>
<accession>A0A9D1E742</accession>
<organism evidence="2 3">
    <name type="scientific">Candidatus Coproplasma avicola</name>
    <dbReference type="NCBI Taxonomy" id="2840744"/>
    <lineage>
        <taxon>Bacteria</taxon>
        <taxon>Bacillati</taxon>
        <taxon>Bacillota</taxon>
        <taxon>Clostridia</taxon>
        <taxon>Eubacteriales</taxon>
        <taxon>Candidatus Coproplasma</taxon>
    </lineage>
</organism>
<feature type="signal peptide" evidence="1">
    <location>
        <begin position="1"/>
        <end position="18"/>
    </location>
</feature>
<evidence type="ECO:0000313" key="2">
    <source>
        <dbReference type="EMBL" id="HIR67660.1"/>
    </source>
</evidence>
<dbReference type="AlphaFoldDB" id="A0A9D1E742"/>
<sequence>MRTLKIGAILILALAVCAAAVSLPKRTAFECGESYTFYVGHTSSDCKIITVDDNPDILMLVLKDVCGEATTFESLDVTEFLQSVDGNILFEEELSDSVNYYCSADLPYSVELYGMEINLHICVKQGGVTVASPIIFGGY</sequence>
<dbReference type="EMBL" id="DVHK01000131">
    <property type="protein sequence ID" value="HIR67660.1"/>
    <property type="molecule type" value="Genomic_DNA"/>
</dbReference>